<evidence type="ECO:0000313" key="2">
    <source>
        <dbReference type="Proteomes" id="UP000287352"/>
    </source>
</evidence>
<accession>A0A402A3V0</accession>
<comment type="caution">
    <text evidence="1">The sequence shown here is derived from an EMBL/GenBank/DDBJ whole genome shotgun (WGS) entry which is preliminary data.</text>
</comment>
<dbReference type="AlphaFoldDB" id="A0A402A3V0"/>
<dbReference type="RefSeq" id="WP_126581317.1">
    <property type="nucleotide sequence ID" value="NZ_BIFR01000001.1"/>
</dbReference>
<keyword evidence="2" id="KW-1185">Reference proteome</keyword>
<dbReference type="Gene3D" id="3.40.50.1820">
    <property type="entry name" value="alpha/beta hydrolase"/>
    <property type="match status" value="1"/>
</dbReference>
<organism evidence="1 2">
    <name type="scientific">Tengunoibacter tsumagoiensis</name>
    <dbReference type="NCBI Taxonomy" id="2014871"/>
    <lineage>
        <taxon>Bacteria</taxon>
        <taxon>Bacillati</taxon>
        <taxon>Chloroflexota</taxon>
        <taxon>Ktedonobacteria</taxon>
        <taxon>Ktedonobacterales</taxon>
        <taxon>Dictyobacteraceae</taxon>
        <taxon>Tengunoibacter</taxon>
    </lineage>
</organism>
<dbReference type="OrthoDB" id="9780269at2"/>
<dbReference type="Proteomes" id="UP000287352">
    <property type="component" value="Unassembled WGS sequence"/>
</dbReference>
<reference evidence="2" key="1">
    <citation type="submission" date="2018-12" db="EMBL/GenBank/DDBJ databases">
        <title>Tengunoibacter tsumagoiensis gen. nov., sp. nov., Dictyobacter kobayashii sp. nov., D. alpinus sp. nov., and D. joshuensis sp. nov. and description of Dictyobacteraceae fam. nov. within the order Ktedonobacterales isolated from Tengu-no-mugimeshi.</title>
        <authorList>
            <person name="Wang C.M."/>
            <person name="Zheng Y."/>
            <person name="Sakai Y."/>
            <person name="Toyoda A."/>
            <person name="Minakuchi Y."/>
            <person name="Abe K."/>
            <person name="Yokota A."/>
            <person name="Yabe S."/>
        </authorList>
    </citation>
    <scope>NUCLEOTIDE SEQUENCE [LARGE SCALE GENOMIC DNA]</scope>
    <source>
        <strain evidence="2">Uno3</strain>
    </source>
</reference>
<proteinExistence type="predicted"/>
<dbReference type="InterPro" id="IPR029058">
    <property type="entry name" value="AB_hydrolase_fold"/>
</dbReference>
<dbReference type="SUPFAM" id="SSF53474">
    <property type="entry name" value="alpha/beta-Hydrolases"/>
    <property type="match status" value="1"/>
</dbReference>
<gene>
    <name evidence="1" type="ORF">KTT_36820</name>
</gene>
<sequence>MSETSKHDKSPSRSAQNIPLQITVGAMNLYGQLSQPVEAQGLVLLGHCREKTDEASTFAQQRLIDLAHFFSTLGLATFVVDLSTPEEREQESQMGPPICNCELLRQRFIGLAEYLVEYPATRQLSIGYLSLGIGGAAALIAAAERPDLVTAVVSVNGRVDLACSYLHQIIAPTLLIVPGEDELAMKMNQEAMKTISAQKQLVEIPGVTTLFSDPTVSETIGWQIGDWFHHWLVKLA</sequence>
<protein>
    <recommendedName>
        <fullName evidence="3">Dienelactone hydrolase domain-containing protein</fullName>
    </recommendedName>
</protein>
<name>A0A402A3V0_9CHLR</name>
<evidence type="ECO:0008006" key="3">
    <source>
        <dbReference type="Google" id="ProtNLM"/>
    </source>
</evidence>
<evidence type="ECO:0000313" key="1">
    <source>
        <dbReference type="EMBL" id="GCE13823.1"/>
    </source>
</evidence>
<dbReference type="EMBL" id="BIFR01000001">
    <property type="protein sequence ID" value="GCE13823.1"/>
    <property type="molecule type" value="Genomic_DNA"/>
</dbReference>